<name>Q828F2_STRAW</name>
<organism evidence="2 3">
    <name type="scientific">Streptomyces avermitilis (strain ATCC 31267 / DSM 46492 / JCM 5070 / NBRC 14893 / NCIMB 12804 / NRRL 8165 / MA-4680)</name>
    <dbReference type="NCBI Taxonomy" id="227882"/>
    <lineage>
        <taxon>Bacteria</taxon>
        <taxon>Bacillati</taxon>
        <taxon>Actinomycetota</taxon>
        <taxon>Actinomycetes</taxon>
        <taxon>Kitasatosporales</taxon>
        <taxon>Streptomycetaceae</taxon>
        <taxon>Streptomyces</taxon>
    </lineage>
</organism>
<feature type="region of interest" description="Disordered" evidence="1">
    <location>
        <begin position="1"/>
        <end position="21"/>
    </location>
</feature>
<dbReference type="KEGG" id="sma:SAVERM_6717"/>
<reference evidence="2 3" key="3">
    <citation type="journal article" date="2014" name="J. Ind. Microbiol. Biotechnol.">
        <title>Genome mining of the Streptomyces avermitilis genome and development of genome-minimized hosts for heterologous expression of biosynthetic gene clusters.</title>
        <authorList>
            <person name="Ikeda H."/>
            <person name="Shin-ya K."/>
            <person name="Omura S."/>
        </authorList>
    </citation>
    <scope>NUCLEOTIDE SEQUENCE [LARGE SCALE GENOMIC DNA]</scope>
    <source>
        <strain evidence="3">ATCC 31267 / DSM 46492 / JCM 5070 / NBRC 14893 / NCIMB 12804 / NRRL 8165 / MA-4680</strain>
    </source>
</reference>
<evidence type="ECO:0000313" key="2">
    <source>
        <dbReference type="EMBL" id="BAC74428.1"/>
    </source>
</evidence>
<dbReference type="eggNOG" id="ENOG5031Y43">
    <property type="taxonomic scope" value="Bacteria"/>
</dbReference>
<dbReference type="OrthoDB" id="3803480at2"/>
<feature type="region of interest" description="Disordered" evidence="1">
    <location>
        <begin position="40"/>
        <end position="196"/>
    </location>
</feature>
<proteinExistence type="predicted"/>
<evidence type="ECO:0000256" key="1">
    <source>
        <dbReference type="SAM" id="MobiDB-lite"/>
    </source>
</evidence>
<dbReference type="Proteomes" id="UP000000428">
    <property type="component" value="Chromosome"/>
</dbReference>
<dbReference type="EMBL" id="BA000030">
    <property type="protein sequence ID" value="BAC74428.1"/>
    <property type="molecule type" value="Genomic_DNA"/>
</dbReference>
<dbReference type="HOGENOM" id="CLU_1224156_0_0_11"/>
<feature type="compositionally biased region" description="Basic and acidic residues" evidence="1">
    <location>
        <begin position="150"/>
        <end position="166"/>
    </location>
</feature>
<gene>
    <name evidence="2" type="ORF">SAVERM_6717</name>
</gene>
<feature type="compositionally biased region" description="Low complexity" evidence="1">
    <location>
        <begin position="127"/>
        <end position="141"/>
    </location>
</feature>
<accession>Q828F2</accession>
<evidence type="ECO:0000313" key="3">
    <source>
        <dbReference type="Proteomes" id="UP000000428"/>
    </source>
</evidence>
<reference evidence="2 3" key="1">
    <citation type="journal article" date="2001" name="Proc. Natl. Acad. Sci. U.S.A.">
        <title>Genome sequence of an industrial microorganism Streptomyces avermitilis: deducing the ability of producing secondary metabolites.</title>
        <authorList>
            <person name="Omura S."/>
            <person name="Ikeda H."/>
            <person name="Ishikawa J."/>
            <person name="Hanamoto A."/>
            <person name="Takahashi C."/>
            <person name="Shinose M."/>
            <person name="Takahashi Y."/>
            <person name="Horikawa H."/>
            <person name="Nakazawa H."/>
            <person name="Osonoe T."/>
            <person name="Kikuchi H."/>
            <person name="Shiba T."/>
            <person name="Sakaki Y."/>
            <person name="Hattori M."/>
        </authorList>
    </citation>
    <scope>NUCLEOTIDE SEQUENCE [LARGE SCALE GENOMIC DNA]</scope>
    <source>
        <strain evidence="3">ATCC 31267 / DSM 46492 / JCM 5070 / NBRC 14893 / NCIMB 12804 / NRRL 8165 / MA-4680</strain>
    </source>
</reference>
<dbReference type="GeneID" id="41543787"/>
<reference evidence="2 3" key="2">
    <citation type="journal article" date="2003" name="Nat. Biotechnol.">
        <title>Complete genome sequence and comparative analysis of the industrial microorganism Streptomyces avermitilis.</title>
        <authorList>
            <person name="Ikeda H."/>
            <person name="Ishikawa J."/>
            <person name="Hanamoto A."/>
            <person name="Shinose M."/>
            <person name="Kikuchi H."/>
            <person name="Shiba T."/>
            <person name="Sakaki Y."/>
            <person name="Hattori M."/>
            <person name="Omura S."/>
        </authorList>
    </citation>
    <scope>NUCLEOTIDE SEQUENCE [LARGE SCALE GENOMIC DNA]</scope>
    <source>
        <strain evidence="3">ATCC 31267 / DSM 46492 / JCM 5070 / NBRC 14893 / NCIMB 12804 / NRRL 8165 / MA-4680</strain>
    </source>
</reference>
<dbReference type="AlphaFoldDB" id="Q828F2"/>
<protein>
    <submittedName>
        <fullName evidence="2">Uncharacterized protein</fullName>
    </submittedName>
</protein>
<sequence>MWRSPPLAACPRGARRPALGADGKCGSVLAYEKDPDNRIAVRGRAGPDAPPAGRVERGFEVPRTLSRGAEGTPDPVSVHDGTQVRSGPYRGACGSDRRLRLSGGTSGPGGPALTSGSTVPWRRAGPAATSVTARRSASARGRSSRKRGQGRCDDFGSRRTYAHDRATGGAERLAVRTHGGNRALAHPPATLLAGRDGRPALLVSRFVPREGSAPGETGGPFHWREL</sequence>
<keyword evidence="3" id="KW-1185">Reference proteome</keyword>
<dbReference type="RefSeq" id="WP_010988117.1">
    <property type="nucleotide sequence ID" value="NC_003155.5"/>
</dbReference>
<feature type="region of interest" description="Disordered" evidence="1">
    <location>
        <begin position="207"/>
        <end position="226"/>
    </location>
</feature>